<evidence type="ECO:0000256" key="3">
    <source>
        <dbReference type="ARBA" id="ARBA00022833"/>
    </source>
</evidence>
<dbReference type="PROSITE" id="PS50048">
    <property type="entry name" value="ZN2_CY6_FUNGAL_2"/>
    <property type="match status" value="1"/>
</dbReference>
<dbReference type="Gene3D" id="4.10.240.10">
    <property type="entry name" value="Zn(2)-C6 fungal-type DNA-binding domain"/>
    <property type="match status" value="1"/>
</dbReference>
<evidence type="ECO:0000256" key="2">
    <source>
        <dbReference type="ARBA" id="ARBA00022723"/>
    </source>
</evidence>
<dbReference type="CDD" id="cd12148">
    <property type="entry name" value="fungal_TF_MHR"/>
    <property type="match status" value="1"/>
</dbReference>
<reference evidence="9" key="1">
    <citation type="journal article" date="2021" name="Open Biol.">
        <title>Shared evolutionary footprints suggest mitochondrial oxidative damage underlies multiple complex I losses in fungi.</title>
        <authorList>
            <person name="Schikora-Tamarit M.A."/>
            <person name="Marcet-Houben M."/>
            <person name="Nosek J."/>
            <person name="Gabaldon T."/>
        </authorList>
    </citation>
    <scope>NUCLEOTIDE SEQUENCE</scope>
    <source>
        <strain evidence="9">NCAIM Y.01608</strain>
    </source>
</reference>
<dbReference type="Proteomes" id="UP000788993">
    <property type="component" value="Unassembled WGS sequence"/>
</dbReference>
<dbReference type="InterPro" id="IPR036864">
    <property type="entry name" value="Zn2-C6_fun-type_DNA-bd_sf"/>
</dbReference>
<comment type="subcellular location">
    <subcellularLocation>
        <location evidence="1">Nucleus</location>
    </subcellularLocation>
</comment>
<dbReference type="PANTHER" id="PTHR47782:SF1">
    <property type="entry name" value="PYRIMIDINE PATHWAY REGULATORY PROTEIN 1"/>
    <property type="match status" value="1"/>
</dbReference>
<dbReference type="GO" id="GO:0045944">
    <property type="term" value="P:positive regulation of transcription by RNA polymerase II"/>
    <property type="evidence" value="ECO:0007669"/>
    <property type="project" value="TreeGrafter"/>
</dbReference>
<keyword evidence="7" id="KW-0539">Nucleus</keyword>
<dbReference type="GO" id="GO:0005634">
    <property type="term" value="C:nucleus"/>
    <property type="evidence" value="ECO:0007669"/>
    <property type="project" value="UniProtKB-SubCell"/>
</dbReference>
<dbReference type="EMBL" id="JAEUBD010001178">
    <property type="protein sequence ID" value="KAH3665374.1"/>
    <property type="molecule type" value="Genomic_DNA"/>
</dbReference>
<dbReference type="InterPro" id="IPR001138">
    <property type="entry name" value="Zn2Cys6_DnaBD"/>
</dbReference>
<evidence type="ECO:0000313" key="10">
    <source>
        <dbReference type="Proteomes" id="UP000788993"/>
    </source>
</evidence>
<evidence type="ECO:0000259" key="8">
    <source>
        <dbReference type="PROSITE" id="PS50048"/>
    </source>
</evidence>
<dbReference type="Pfam" id="PF04082">
    <property type="entry name" value="Fungal_trans"/>
    <property type="match status" value="1"/>
</dbReference>
<organism evidence="9 10">
    <name type="scientific">Ogataea polymorpha</name>
    <dbReference type="NCBI Taxonomy" id="460523"/>
    <lineage>
        <taxon>Eukaryota</taxon>
        <taxon>Fungi</taxon>
        <taxon>Dikarya</taxon>
        <taxon>Ascomycota</taxon>
        <taxon>Saccharomycotina</taxon>
        <taxon>Pichiomycetes</taxon>
        <taxon>Pichiales</taxon>
        <taxon>Pichiaceae</taxon>
        <taxon>Ogataea</taxon>
    </lineage>
</organism>
<evidence type="ECO:0000256" key="1">
    <source>
        <dbReference type="ARBA" id="ARBA00004123"/>
    </source>
</evidence>
<keyword evidence="2" id="KW-0479">Metal-binding</keyword>
<dbReference type="Pfam" id="PF00172">
    <property type="entry name" value="Zn_clus"/>
    <property type="match status" value="1"/>
</dbReference>
<dbReference type="InterPro" id="IPR007219">
    <property type="entry name" value="XnlR_reg_dom"/>
</dbReference>
<evidence type="ECO:0000313" key="9">
    <source>
        <dbReference type="EMBL" id="KAH3665374.1"/>
    </source>
</evidence>
<name>A0A9P8T4L3_9ASCO</name>
<evidence type="ECO:0000256" key="4">
    <source>
        <dbReference type="ARBA" id="ARBA00023015"/>
    </source>
</evidence>
<protein>
    <recommendedName>
        <fullName evidence="8">Zn(2)-C6 fungal-type domain-containing protein</fullName>
    </recommendedName>
</protein>
<dbReference type="GO" id="GO:0008270">
    <property type="term" value="F:zinc ion binding"/>
    <property type="evidence" value="ECO:0007669"/>
    <property type="project" value="InterPro"/>
</dbReference>
<feature type="domain" description="Zn(2)-C6 fungal-type" evidence="8">
    <location>
        <begin position="24"/>
        <end position="52"/>
    </location>
</feature>
<evidence type="ECO:0000256" key="5">
    <source>
        <dbReference type="ARBA" id="ARBA00023125"/>
    </source>
</evidence>
<comment type="caution">
    <text evidence="9">The sequence shown here is derived from an EMBL/GenBank/DDBJ whole genome shotgun (WGS) entry which is preliminary data.</text>
</comment>
<dbReference type="SUPFAM" id="SSF57701">
    <property type="entry name" value="Zn2/Cys6 DNA-binding domain"/>
    <property type="match status" value="1"/>
</dbReference>
<keyword evidence="4" id="KW-0805">Transcription regulation</keyword>
<sequence>MDEIANPLELRKVFNDGHARSSTRCFRCKNKRLKCRYEFPACNNCEKEGHECFAWIKGLSKPVPRSLALYLENRVAELEIKLAELSVNPILDKSEEQALTFARYVATPFVDAFESSECDRGVVNYPFLYFRSSSLPAPFDSMLDNSERGNMKRFVEEHPPVDLYSIPRDVVQILMQNYTSYHQPQYPILSRLELKQIQFKVFESRVTASSYDYAAISIALAISAATLTHKGERKSLSSSSVLFSQAIVQLAHTNWESKLKKLQITLLIAHYAFANPYAADIWYTIRECLRLCLDLGLHKDVQIETSTMIDIDLRRRLFLVTTSMSRHLSSVLRIAFPIPDNLISVEKPATVDDSFITEKEIDLSGPQTKAAALHFYQFRLYETEVHEVLWLNKELNIDAEEWLDDMDSKVEKWYLKAEEFAKLNQLRFRLICKASLQTRLRRRTPRITNPPRPSYVKLVNSLALLIDEYLRDSRSGQVFYLLMGVYYIEEAAVNLADVIWTQSDWILDFFTSEFLDSKFKGCIDLLLRFSERWPDITRGKMIQTLKDIYFKASKRLFAIAKNRSSYETFEEDDQVSAQIEQLLFPQNDVLAPEASLHLPRDEPSSILDSRSMPALLSINNQSSWTDSFKVDGLLNLEEYVGLQDWV</sequence>
<keyword evidence="5" id="KW-0238">DNA-binding</keyword>
<proteinExistence type="predicted"/>
<accession>A0A9P8T4L3</accession>
<dbReference type="PANTHER" id="PTHR47782">
    <property type="entry name" value="ZN(II)2CYS6 TRANSCRIPTION FACTOR (EUROFUNG)-RELATED"/>
    <property type="match status" value="1"/>
</dbReference>
<dbReference type="InterPro" id="IPR052202">
    <property type="entry name" value="Yeast_MetPath_Reg"/>
</dbReference>
<keyword evidence="3" id="KW-0862">Zinc</keyword>
<dbReference type="CDD" id="cd14723">
    <property type="entry name" value="ZIP_Ppr1"/>
    <property type="match status" value="1"/>
</dbReference>
<evidence type="ECO:0000256" key="7">
    <source>
        <dbReference type="ARBA" id="ARBA00023242"/>
    </source>
</evidence>
<keyword evidence="10" id="KW-1185">Reference proteome</keyword>
<dbReference type="GO" id="GO:0006351">
    <property type="term" value="P:DNA-templated transcription"/>
    <property type="evidence" value="ECO:0007669"/>
    <property type="project" value="InterPro"/>
</dbReference>
<dbReference type="CDD" id="cd00067">
    <property type="entry name" value="GAL4"/>
    <property type="match status" value="1"/>
</dbReference>
<evidence type="ECO:0000256" key="6">
    <source>
        <dbReference type="ARBA" id="ARBA00023163"/>
    </source>
</evidence>
<gene>
    <name evidence="9" type="ORF">OGATHE_004190</name>
</gene>
<reference evidence="9" key="2">
    <citation type="submission" date="2021-01" db="EMBL/GenBank/DDBJ databases">
        <authorList>
            <person name="Schikora-Tamarit M.A."/>
        </authorList>
    </citation>
    <scope>NUCLEOTIDE SEQUENCE</scope>
    <source>
        <strain evidence="9">NCAIM Y.01608</strain>
    </source>
</reference>
<dbReference type="GO" id="GO:0000981">
    <property type="term" value="F:DNA-binding transcription factor activity, RNA polymerase II-specific"/>
    <property type="evidence" value="ECO:0007669"/>
    <property type="project" value="InterPro"/>
</dbReference>
<dbReference type="GO" id="GO:0043565">
    <property type="term" value="F:sequence-specific DNA binding"/>
    <property type="evidence" value="ECO:0007669"/>
    <property type="project" value="TreeGrafter"/>
</dbReference>
<dbReference type="AlphaFoldDB" id="A0A9P8T4L3"/>
<keyword evidence="6" id="KW-0804">Transcription</keyword>